<dbReference type="RefSeq" id="XP_008607069.1">
    <property type="nucleotide sequence ID" value="XM_008608847.1"/>
</dbReference>
<dbReference type="Proteomes" id="UP000030762">
    <property type="component" value="Unassembled WGS sequence"/>
</dbReference>
<evidence type="ECO:0000313" key="3">
    <source>
        <dbReference type="Proteomes" id="UP000030762"/>
    </source>
</evidence>
<protein>
    <submittedName>
        <fullName evidence="2">Uncharacterized protein</fullName>
    </submittedName>
</protein>
<dbReference type="VEuPathDB" id="FungiDB:SDRG_03220"/>
<proteinExistence type="predicted"/>
<name>T0SAG0_SAPDV</name>
<organism evidence="2 3">
    <name type="scientific">Saprolegnia diclina (strain VS20)</name>
    <dbReference type="NCBI Taxonomy" id="1156394"/>
    <lineage>
        <taxon>Eukaryota</taxon>
        <taxon>Sar</taxon>
        <taxon>Stramenopiles</taxon>
        <taxon>Oomycota</taxon>
        <taxon>Saprolegniomycetes</taxon>
        <taxon>Saprolegniales</taxon>
        <taxon>Saprolegniaceae</taxon>
        <taxon>Saprolegnia</taxon>
    </lineage>
</organism>
<evidence type="ECO:0000256" key="1">
    <source>
        <dbReference type="SAM" id="MobiDB-lite"/>
    </source>
</evidence>
<feature type="region of interest" description="Disordered" evidence="1">
    <location>
        <begin position="122"/>
        <end position="149"/>
    </location>
</feature>
<dbReference type="EMBL" id="JH767138">
    <property type="protein sequence ID" value="EQC39797.1"/>
    <property type="molecule type" value="Genomic_DNA"/>
</dbReference>
<dbReference type="AlphaFoldDB" id="T0SAG0"/>
<dbReference type="GeneID" id="19943947"/>
<dbReference type="InParanoid" id="T0SAG0"/>
<gene>
    <name evidence="2" type="ORF">SDRG_03220</name>
</gene>
<sequence>MDMAPFPDGIYAEIRAAVAGAIAKSLVPLPTPASIRASLSEYVPLGYDPWPYIECVELLAICPQSLPSNDSDSTGRDHPLVDGSADDAVPLARAMGPDDDVRPRHGSIAVDVDAPQPTLRRVASVPASGSPTAHRRSQSLGSMSQARPKVVRTLETQASTKKYHTMQHYRSMDAGVEDLLRALVLEHST</sequence>
<reference evidence="2 3" key="1">
    <citation type="submission" date="2012-04" db="EMBL/GenBank/DDBJ databases">
        <title>The Genome Sequence of Saprolegnia declina VS20.</title>
        <authorList>
            <consortium name="The Broad Institute Genome Sequencing Platform"/>
            <person name="Russ C."/>
            <person name="Nusbaum C."/>
            <person name="Tyler B."/>
            <person name="van West P."/>
            <person name="Dieguez-Uribeondo J."/>
            <person name="de Bruijn I."/>
            <person name="Tripathy S."/>
            <person name="Jiang R."/>
            <person name="Young S.K."/>
            <person name="Zeng Q."/>
            <person name="Gargeya S."/>
            <person name="Fitzgerald M."/>
            <person name="Haas B."/>
            <person name="Abouelleil A."/>
            <person name="Alvarado L."/>
            <person name="Arachchi H.M."/>
            <person name="Berlin A."/>
            <person name="Chapman S.B."/>
            <person name="Goldberg J."/>
            <person name="Griggs A."/>
            <person name="Gujja S."/>
            <person name="Hansen M."/>
            <person name="Howarth C."/>
            <person name="Imamovic A."/>
            <person name="Larimer J."/>
            <person name="McCowen C."/>
            <person name="Montmayeur A."/>
            <person name="Murphy C."/>
            <person name="Neiman D."/>
            <person name="Pearson M."/>
            <person name="Priest M."/>
            <person name="Roberts A."/>
            <person name="Saif S."/>
            <person name="Shea T."/>
            <person name="Sisk P."/>
            <person name="Sykes S."/>
            <person name="Wortman J."/>
            <person name="Nusbaum C."/>
            <person name="Birren B."/>
        </authorList>
    </citation>
    <scope>NUCLEOTIDE SEQUENCE [LARGE SCALE GENOMIC DNA]</scope>
    <source>
        <strain evidence="2 3">VS20</strain>
    </source>
</reference>
<accession>T0SAG0</accession>
<keyword evidence="3" id="KW-1185">Reference proteome</keyword>
<evidence type="ECO:0000313" key="2">
    <source>
        <dbReference type="EMBL" id="EQC39797.1"/>
    </source>
</evidence>